<dbReference type="PANTHER" id="PTHR43244">
    <property type="match status" value="1"/>
</dbReference>
<organism evidence="2">
    <name type="scientific">marine metagenome</name>
    <dbReference type="NCBI Taxonomy" id="408172"/>
    <lineage>
        <taxon>unclassified sequences</taxon>
        <taxon>metagenomes</taxon>
        <taxon>ecological metagenomes</taxon>
    </lineage>
</organism>
<gene>
    <name evidence="2" type="ORF">METZ01_LOCUS333190</name>
</gene>
<sequence length="272" mass="29174">VHFGACFFPTSYAISPADLGVALEERGFESIWLAEHSHIPASRTSPWPGGPDMPQMYYDTLDPFVTLGAMATATTTLKLGTGIALVVQRDPIHTAKQVASLDVLSDGRVLFGIGAGWNLEEMSDHGTDPERRFGLMRERVEAMKALWAAEVAEYHGSQVDFDPTYQNPKPVQRPHPPIHVGGVAPGGLRRAVAYGDGWIPIGGRTVVDGAGLDALRAEACAEAERDPASLEISIYYAPPDPAVLADLAEHGIERAAFGIPSEGRDVVLPLLD</sequence>
<dbReference type="Pfam" id="PF00296">
    <property type="entry name" value="Bac_luciferase"/>
    <property type="match status" value="1"/>
</dbReference>
<dbReference type="InterPro" id="IPR011251">
    <property type="entry name" value="Luciferase-like_dom"/>
</dbReference>
<dbReference type="NCBIfam" id="TIGR03619">
    <property type="entry name" value="F420_Rv2161c"/>
    <property type="match status" value="1"/>
</dbReference>
<accession>A0A382Q4L1</accession>
<feature type="domain" description="Luciferase-like" evidence="1">
    <location>
        <begin position="18"/>
        <end position="235"/>
    </location>
</feature>
<evidence type="ECO:0000259" key="1">
    <source>
        <dbReference type="Pfam" id="PF00296"/>
    </source>
</evidence>
<feature type="non-terminal residue" evidence="2">
    <location>
        <position position="272"/>
    </location>
</feature>
<name>A0A382Q4L1_9ZZZZ</name>
<protein>
    <recommendedName>
        <fullName evidence="1">Luciferase-like domain-containing protein</fullName>
    </recommendedName>
</protein>
<dbReference type="InterPro" id="IPR036661">
    <property type="entry name" value="Luciferase-like_sf"/>
</dbReference>
<dbReference type="InterPro" id="IPR019921">
    <property type="entry name" value="Lucif-like_OxRdtase_Rv2161c"/>
</dbReference>
<dbReference type="SUPFAM" id="SSF51679">
    <property type="entry name" value="Bacterial luciferase-like"/>
    <property type="match status" value="1"/>
</dbReference>
<dbReference type="AlphaFoldDB" id="A0A382Q4L1"/>
<dbReference type="Gene3D" id="3.20.20.30">
    <property type="entry name" value="Luciferase-like domain"/>
    <property type="match status" value="1"/>
</dbReference>
<dbReference type="PANTHER" id="PTHR43244:SF2">
    <property type="entry name" value="CONSERVED HYPOTHETICAL ALANINE AND PROLINE-RICH PROTEIN"/>
    <property type="match status" value="1"/>
</dbReference>
<feature type="non-terminal residue" evidence="2">
    <location>
        <position position="1"/>
    </location>
</feature>
<dbReference type="GO" id="GO:0016705">
    <property type="term" value="F:oxidoreductase activity, acting on paired donors, with incorporation or reduction of molecular oxygen"/>
    <property type="evidence" value="ECO:0007669"/>
    <property type="project" value="InterPro"/>
</dbReference>
<reference evidence="2" key="1">
    <citation type="submission" date="2018-05" db="EMBL/GenBank/DDBJ databases">
        <authorList>
            <person name="Lanie J.A."/>
            <person name="Ng W.-L."/>
            <person name="Kazmierczak K.M."/>
            <person name="Andrzejewski T.M."/>
            <person name="Davidsen T.M."/>
            <person name="Wayne K.J."/>
            <person name="Tettelin H."/>
            <person name="Glass J.I."/>
            <person name="Rusch D."/>
            <person name="Podicherti R."/>
            <person name="Tsui H.-C.T."/>
            <person name="Winkler M.E."/>
        </authorList>
    </citation>
    <scope>NUCLEOTIDE SEQUENCE</scope>
</reference>
<dbReference type="InterPro" id="IPR050564">
    <property type="entry name" value="F420-G6PD/mer"/>
</dbReference>
<proteinExistence type="predicted"/>
<evidence type="ECO:0000313" key="2">
    <source>
        <dbReference type="EMBL" id="SVC80336.1"/>
    </source>
</evidence>
<dbReference type="EMBL" id="UINC01111835">
    <property type="protein sequence ID" value="SVC80336.1"/>
    <property type="molecule type" value="Genomic_DNA"/>
</dbReference>